<dbReference type="Pfam" id="PF02934">
    <property type="entry name" value="GatB_N"/>
    <property type="match status" value="1"/>
</dbReference>
<evidence type="ECO:0000256" key="10">
    <source>
        <dbReference type="HAMAP-Rule" id="MF_00121"/>
    </source>
</evidence>
<dbReference type="NCBIfam" id="TIGR00133">
    <property type="entry name" value="gatB"/>
    <property type="match status" value="1"/>
</dbReference>
<comment type="catalytic activity">
    <reaction evidence="9 10">
        <text>L-glutamyl-tRNA(Gln) + L-glutamine + ATP + H2O = L-glutaminyl-tRNA(Gln) + L-glutamate + ADP + phosphate + H(+)</text>
        <dbReference type="Rhea" id="RHEA:17521"/>
        <dbReference type="Rhea" id="RHEA-COMP:9681"/>
        <dbReference type="Rhea" id="RHEA-COMP:9684"/>
        <dbReference type="ChEBI" id="CHEBI:15377"/>
        <dbReference type="ChEBI" id="CHEBI:15378"/>
        <dbReference type="ChEBI" id="CHEBI:29985"/>
        <dbReference type="ChEBI" id="CHEBI:30616"/>
        <dbReference type="ChEBI" id="CHEBI:43474"/>
        <dbReference type="ChEBI" id="CHEBI:58359"/>
        <dbReference type="ChEBI" id="CHEBI:78520"/>
        <dbReference type="ChEBI" id="CHEBI:78521"/>
        <dbReference type="ChEBI" id="CHEBI:456216"/>
    </reaction>
</comment>
<comment type="subunit">
    <text evidence="2 10">Heterotrimer of A, B and C subunits.</text>
</comment>
<organism evidence="12 13">
    <name type="scientific">candidate division WWE3 bacterium CG06_land_8_20_14_3_00_42_16</name>
    <dbReference type="NCBI Taxonomy" id="1975083"/>
    <lineage>
        <taxon>Bacteria</taxon>
        <taxon>Katanobacteria</taxon>
    </lineage>
</organism>
<dbReference type="GO" id="GO:0050567">
    <property type="term" value="F:glutaminyl-tRNA synthase (glutamine-hydrolyzing) activity"/>
    <property type="evidence" value="ECO:0007669"/>
    <property type="project" value="UniProtKB-UniRule"/>
</dbReference>
<dbReference type="Proteomes" id="UP000229916">
    <property type="component" value="Unassembled WGS sequence"/>
</dbReference>
<dbReference type="GO" id="GO:0070681">
    <property type="term" value="P:glutaminyl-tRNAGln biosynthesis via transamidation"/>
    <property type="evidence" value="ECO:0007669"/>
    <property type="project" value="TreeGrafter"/>
</dbReference>
<dbReference type="InterPro" id="IPR018027">
    <property type="entry name" value="Asn/Gln_amidotransferase"/>
</dbReference>
<dbReference type="SUPFAM" id="SSF89095">
    <property type="entry name" value="GatB/YqeY motif"/>
    <property type="match status" value="1"/>
</dbReference>
<comment type="similarity">
    <text evidence="1 10">Belongs to the GatB/GatE family. GatB subfamily.</text>
</comment>
<dbReference type="PROSITE" id="PS01234">
    <property type="entry name" value="GATB"/>
    <property type="match status" value="1"/>
</dbReference>
<dbReference type="InterPro" id="IPR003789">
    <property type="entry name" value="Asn/Gln_tRNA_amidoTrase-B-like"/>
</dbReference>
<protein>
    <recommendedName>
        <fullName evidence="10">Aspartyl/glutamyl-tRNA(Asn/Gln) amidotransferase subunit B</fullName>
        <shortName evidence="10">Asp/Glu-ADT subunit B</shortName>
        <ecNumber evidence="10">6.3.5.-</ecNumber>
    </recommendedName>
</protein>
<keyword evidence="6 10" id="KW-0648">Protein biosynthesis</keyword>
<evidence type="ECO:0000256" key="5">
    <source>
        <dbReference type="ARBA" id="ARBA00022840"/>
    </source>
</evidence>
<dbReference type="SUPFAM" id="SSF55931">
    <property type="entry name" value="Glutamine synthetase/guanido kinase"/>
    <property type="match status" value="1"/>
</dbReference>
<dbReference type="Pfam" id="PF02637">
    <property type="entry name" value="GatB_Yqey"/>
    <property type="match status" value="1"/>
</dbReference>
<evidence type="ECO:0000256" key="6">
    <source>
        <dbReference type="ARBA" id="ARBA00022917"/>
    </source>
</evidence>
<evidence type="ECO:0000256" key="2">
    <source>
        <dbReference type="ARBA" id="ARBA00011123"/>
    </source>
</evidence>
<comment type="catalytic activity">
    <reaction evidence="8 10">
        <text>L-aspartyl-tRNA(Asn) + L-glutamine + ATP + H2O = L-asparaginyl-tRNA(Asn) + L-glutamate + ADP + phosphate + 2 H(+)</text>
        <dbReference type="Rhea" id="RHEA:14513"/>
        <dbReference type="Rhea" id="RHEA-COMP:9674"/>
        <dbReference type="Rhea" id="RHEA-COMP:9677"/>
        <dbReference type="ChEBI" id="CHEBI:15377"/>
        <dbReference type="ChEBI" id="CHEBI:15378"/>
        <dbReference type="ChEBI" id="CHEBI:29985"/>
        <dbReference type="ChEBI" id="CHEBI:30616"/>
        <dbReference type="ChEBI" id="CHEBI:43474"/>
        <dbReference type="ChEBI" id="CHEBI:58359"/>
        <dbReference type="ChEBI" id="CHEBI:78515"/>
        <dbReference type="ChEBI" id="CHEBI:78516"/>
        <dbReference type="ChEBI" id="CHEBI:456216"/>
    </reaction>
</comment>
<dbReference type="GO" id="GO:0006412">
    <property type="term" value="P:translation"/>
    <property type="evidence" value="ECO:0007669"/>
    <property type="project" value="UniProtKB-UniRule"/>
</dbReference>
<gene>
    <name evidence="10" type="primary">gatB</name>
    <name evidence="12" type="ORF">COS81_02550</name>
</gene>
<comment type="function">
    <text evidence="7 10">Allows the formation of correctly charged Asn-tRNA(Asn) or Gln-tRNA(Gln) through the transamidation of misacylated Asp-tRNA(Asn) or Glu-tRNA(Gln) in organisms which lack either or both of asparaginyl-tRNA or glutaminyl-tRNA synthetases. The reaction takes place in the presence of glutamine and ATP through an activated phospho-Asp-tRNA(Asn) or phospho-Glu-tRNA(Gln).</text>
</comment>
<proteinExistence type="inferred from homology"/>
<dbReference type="SMART" id="SM00845">
    <property type="entry name" value="GatB_Yqey"/>
    <property type="match status" value="1"/>
</dbReference>
<comment type="caution">
    <text evidence="12">The sequence shown here is derived from an EMBL/GenBank/DDBJ whole genome shotgun (WGS) entry which is preliminary data.</text>
</comment>
<dbReference type="Gene3D" id="1.10.10.410">
    <property type="match status" value="1"/>
</dbReference>
<evidence type="ECO:0000259" key="11">
    <source>
        <dbReference type="SMART" id="SM00845"/>
    </source>
</evidence>
<dbReference type="AlphaFoldDB" id="A0A2M7AN59"/>
<dbReference type="PANTHER" id="PTHR11659">
    <property type="entry name" value="GLUTAMYL-TRNA GLN AMIDOTRANSFERASE SUBUNIT B MITOCHONDRIAL AND PROKARYOTIC PET112-RELATED"/>
    <property type="match status" value="1"/>
</dbReference>
<dbReference type="InterPro" id="IPR017958">
    <property type="entry name" value="Gln-tRNA_amidoTrfase_suB_CS"/>
</dbReference>
<evidence type="ECO:0000313" key="12">
    <source>
        <dbReference type="EMBL" id="PIU68812.1"/>
    </source>
</evidence>
<reference evidence="13" key="1">
    <citation type="submission" date="2017-09" db="EMBL/GenBank/DDBJ databases">
        <title>Depth-based differentiation of microbial function through sediment-hosted aquifers and enrichment of novel symbionts in the deep terrestrial subsurface.</title>
        <authorList>
            <person name="Probst A.J."/>
            <person name="Ladd B."/>
            <person name="Jarett J.K."/>
            <person name="Geller-Mcgrath D.E."/>
            <person name="Sieber C.M.K."/>
            <person name="Emerson J.B."/>
            <person name="Anantharaman K."/>
            <person name="Thomas B.C."/>
            <person name="Malmstrom R."/>
            <person name="Stieglmeier M."/>
            <person name="Klingl A."/>
            <person name="Woyke T."/>
            <person name="Ryan C.M."/>
            <person name="Banfield J.F."/>
        </authorList>
    </citation>
    <scope>NUCLEOTIDE SEQUENCE [LARGE SCALE GENOMIC DNA]</scope>
</reference>
<dbReference type="InterPro" id="IPR023168">
    <property type="entry name" value="GatB_Yqey_C_2"/>
</dbReference>
<keyword evidence="5 10" id="KW-0067">ATP-binding</keyword>
<dbReference type="InterPro" id="IPR042114">
    <property type="entry name" value="GatB_C_1"/>
</dbReference>
<dbReference type="NCBIfam" id="NF004012">
    <property type="entry name" value="PRK05477.1-2"/>
    <property type="match status" value="1"/>
</dbReference>
<keyword evidence="12" id="KW-0808">Transferase</keyword>
<name>A0A2M7AN59_UNCKA</name>
<dbReference type="GO" id="GO:0005524">
    <property type="term" value="F:ATP binding"/>
    <property type="evidence" value="ECO:0007669"/>
    <property type="project" value="UniProtKB-KW"/>
</dbReference>
<dbReference type="Gene3D" id="1.10.150.380">
    <property type="entry name" value="GatB domain, N-terminal subdomain"/>
    <property type="match status" value="1"/>
</dbReference>
<evidence type="ECO:0000256" key="1">
    <source>
        <dbReference type="ARBA" id="ARBA00005306"/>
    </source>
</evidence>
<evidence type="ECO:0000256" key="8">
    <source>
        <dbReference type="ARBA" id="ARBA00047380"/>
    </source>
</evidence>
<evidence type="ECO:0000256" key="7">
    <source>
        <dbReference type="ARBA" id="ARBA00024799"/>
    </source>
</evidence>
<dbReference type="GO" id="GO:0016740">
    <property type="term" value="F:transferase activity"/>
    <property type="evidence" value="ECO:0007669"/>
    <property type="project" value="UniProtKB-KW"/>
</dbReference>
<dbReference type="InterPro" id="IPR006075">
    <property type="entry name" value="Asn/Gln-tRNA_Trfase_suB/E_cat"/>
</dbReference>
<accession>A0A2M7AN59</accession>
<dbReference type="GO" id="GO:0050566">
    <property type="term" value="F:asparaginyl-tRNA synthase (glutamine-hydrolyzing) activity"/>
    <property type="evidence" value="ECO:0007669"/>
    <property type="project" value="RHEA"/>
</dbReference>
<dbReference type="InterPro" id="IPR017959">
    <property type="entry name" value="Asn/Gln-tRNA_amidoTrfase_suB/E"/>
</dbReference>
<evidence type="ECO:0000313" key="13">
    <source>
        <dbReference type="Proteomes" id="UP000229916"/>
    </source>
</evidence>
<dbReference type="PANTHER" id="PTHR11659:SF0">
    <property type="entry name" value="GLUTAMYL-TRNA(GLN) AMIDOTRANSFERASE SUBUNIT B, MITOCHONDRIAL"/>
    <property type="match status" value="1"/>
</dbReference>
<evidence type="ECO:0000256" key="4">
    <source>
        <dbReference type="ARBA" id="ARBA00022741"/>
    </source>
</evidence>
<feature type="domain" description="Asn/Gln amidotransferase" evidence="11">
    <location>
        <begin position="299"/>
        <end position="429"/>
    </location>
</feature>
<sequence>MSGYRPFIGLEIHVELATKSKMFCGCCADHFHKEPNTQTCPVCLGLPGALPVPNKKAIDWTVFLGLVLGCRINKHSYFERKQYFYPDLPKGFQISQYERPFCFKGWFDEVNITRVHLEEDTGKLIHRKIEGEKVTLIDFNRCGVPLVEIVTEPEIKSAEHAKEWLKKLQRVIRSLSISDCDMEKGSMRLEANVSVSKNGKLPSYKVELKNINSFRFVEKAIEFEIQRQTELFEKGQKIEQETRGFESDKGVTYLQRSKEEAFEYRYFPEPDIPPIVFTDGELDKIRKQIPELPEEKRQRFVKEYSLNEQEADYFVSNPSAAQYFEVLYLEKNFNLDFRETARLIINKKIDWENISPADFKAEVAVLQEGGLSDQVELAKAAKIVVDGNPKAVADYRKGKTNTVGFLVGQMMKKTKVDPNLARQELLKILE</sequence>
<dbReference type="InterPro" id="IPR004413">
    <property type="entry name" value="GatB"/>
</dbReference>
<dbReference type="EC" id="6.3.5.-" evidence="10"/>
<dbReference type="EMBL" id="PEWD01000053">
    <property type="protein sequence ID" value="PIU68812.1"/>
    <property type="molecule type" value="Genomic_DNA"/>
</dbReference>
<dbReference type="NCBIfam" id="NF004014">
    <property type="entry name" value="PRK05477.1-4"/>
    <property type="match status" value="1"/>
</dbReference>
<dbReference type="InterPro" id="IPR014746">
    <property type="entry name" value="Gln_synth/guanido_kin_cat_dom"/>
</dbReference>
<keyword evidence="4 10" id="KW-0547">Nucleotide-binding</keyword>
<evidence type="ECO:0000256" key="3">
    <source>
        <dbReference type="ARBA" id="ARBA00022598"/>
    </source>
</evidence>
<keyword evidence="3 10" id="KW-0436">Ligase</keyword>
<dbReference type="HAMAP" id="MF_00121">
    <property type="entry name" value="GatB"/>
    <property type="match status" value="1"/>
</dbReference>
<evidence type="ECO:0000256" key="9">
    <source>
        <dbReference type="ARBA" id="ARBA00047913"/>
    </source>
</evidence>